<dbReference type="InterPro" id="IPR036390">
    <property type="entry name" value="WH_DNA-bd_sf"/>
</dbReference>
<reference evidence="5 6" key="1">
    <citation type="submission" date="2019-11" db="EMBL/GenBank/DDBJ databases">
        <title>Metabolism of dissolved organic matter in forest soils.</title>
        <authorList>
            <person name="Cyle K.T."/>
            <person name="Wilhelm R.C."/>
            <person name="Martinez C.E."/>
        </authorList>
    </citation>
    <scope>NUCLEOTIDE SEQUENCE [LARGE SCALE GENOMIC DNA]</scope>
    <source>
        <strain evidence="5 6">1N</strain>
    </source>
</reference>
<evidence type="ECO:0000256" key="3">
    <source>
        <dbReference type="ARBA" id="ARBA00023163"/>
    </source>
</evidence>
<sequence length="98" mass="10755">MNVDSIHKALASSLRRDILRWLRDPSAYFPGADPLIPHGVSVGMIHARTGLSKSTVSAHLSTLQQAGLVTTKRLGQWVFMSRDEAVIRSFVASINNDL</sequence>
<dbReference type="Proteomes" id="UP000652198">
    <property type="component" value="Unassembled WGS sequence"/>
</dbReference>
<evidence type="ECO:0000256" key="1">
    <source>
        <dbReference type="ARBA" id="ARBA00023015"/>
    </source>
</evidence>
<comment type="caution">
    <text evidence="5">The sequence shown here is derived from an EMBL/GenBank/DDBJ whole genome shotgun (WGS) entry which is preliminary data.</text>
</comment>
<dbReference type="CDD" id="cd00090">
    <property type="entry name" value="HTH_ARSR"/>
    <property type="match status" value="1"/>
</dbReference>
<dbReference type="InterPro" id="IPR051081">
    <property type="entry name" value="HTH_MetalResp_TranReg"/>
</dbReference>
<dbReference type="Pfam" id="PF09339">
    <property type="entry name" value="HTH_IclR"/>
    <property type="match status" value="1"/>
</dbReference>
<organism evidence="5 6">
    <name type="scientific">Paraburkholderia solitsugae</name>
    <dbReference type="NCBI Taxonomy" id="2675748"/>
    <lineage>
        <taxon>Bacteria</taxon>
        <taxon>Pseudomonadati</taxon>
        <taxon>Pseudomonadota</taxon>
        <taxon>Betaproteobacteria</taxon>
        <taxon>Burkholderiales</taxon>
        <taxon>Burkholderiaceae</taxon>
        <taxon>Paraburkholderia</taxon>
    </lineage>
</organism>
<dbReference type="InterPro" id="IPR011991">
    <property type="entry name" value="ArsR-like_HTH"/>
</dbReference>
<dbReference type="InterPro" id="IPR036388">
    <property type="entry name" value="WH-like_DNA-bd_sf"/>
</dbReference>
<keyword evidence="1" id="KW-0805">Transcription regulation</keyword>
<dbReference type="InterPro" id="IPR001845">
    <property type="entry name" value="HTH_ArsR_DNA-bd_dom"/>
</dbReference>
<gene>
    <name evidence="5" type="ORF">GNZ12_30885</name>
</gene>
<proteinExistence type="predicted"/>
<keyword evidence="6" id="KW-1185">Reference proteome</keyword>
<evidence type="ECO:0000256" key="2">
    <source>
        <dbReference type="ARBA" id="ARBA00023125"/>
    </source>
</evidence>
<dbReference type="Gene3D" id="1.10.10.10">
    <property type="entry name" value="Winged helix-like DNA-binding domain superfamily/Winged helix DNA-binding domain"/>
    <property type="match status" value="1"/>
</dbReference>
<keyword evidence="3" id="KW-0804">Transcription</keyword>
<dbReference type="EMBL" id="WOEY01000123">
    <property type="protein sequence ID" value="NPT45649.1"/>
    <property type="molecule type" value="Genomic_DNA"/>
</dbReference>
<name>A0ABX2BY33_9BURK</name>
<evidence type="ECO:0000313" key="6">
    <source>
        <dbReference type="Proteomes" id="UP000652198"/>
    </source>
</evidence>
<dbReference type="PROSITE" id="PS50987">
    <property type="entry name" value="HTH_ARSR_2"/>
    <property type="match status" value="1"/>
</dbReference>
<feature type="domain" description="HTH arsR-type" evidence="4">
    <location>
        <begin position="1"/>
        <end position="98"/>
    </location>
</feature>
<protein>
    <submittedName>
        <fullName evidence="5">Helix-turn-helix domain-containing protein</fullName>
    </submittedName>
</protein>
<evidence type="ECO:0000313" key="5">
    <source>
        <dbReference type="EMBL" id="NPT45649.1"/>
    </source>
</evidence>
<evidence type="ECO:0000259" key="4">
    <source>
        <dbReference type="PROSITE" id="PS50987"/>
    </source>
</evidence>
<dbReference type="SMART" id="SM00418">
    <property type="entry name" value="HTH_ARSR"/>
    <property type="match status" value="1"/>
</dbReference>
<dbReference type="InterPro" id="IPR005471">
    <property type="entry name" value="Tscrpt_reg_IclR_N"/>
</dbReference>
<dbReference type="PANTHER" id="PTHR33154:SF33">
    <property type="entry name" value="TRANSCRIPTIONAL REPRESSOR SDPR"/>
    <property type="match status" value="1"/>
</dbReference>
<dbReference type="PANTHER" id="PTHR33154">
    <property type="entry name" value="TRANSCRIPTIONAL REGULATOR, ARSR FAMILY"/>
    <property type="match status" value="1"/>
</dbReference>
<accession>A0ABX2BY33</accession>
<dbReference type="SUPFAM" id="SSF46785">
    <property type="entry name" value="Winged helix' DNA-binding domain"/>
    <property type="match status" value="1"/>
</dbReference>
<keyword evidence="2" id="KW-0238">DNA-binding</keyword>